<organism evidence="3 4">
    <name type="scientific">Xanthobacter dioxanivorans</name>
    <dbReference type="NCBI Taxonomy" id="2528964"/>
    <lineage>
        <taxon>Bacteria</taxon>
        <taxon>Pseudomonadati</taxon>
        <taxon>Pseudomonadota</taxon>
        <taxon>Alphaproteobacteria</taxon>
        <taxon>Hyphomicrobiales</taxon>
        <taxon>Xanthobacteraceae</taxon>
        <taxon>Xanthobacter</taxon>
    </lineage>
</organism>
<evidence type="ECO:0000256" key="2">
    <source>
        <dbReference type="SAM" id="SignalP"/>
    </source>
</evidence>
<dbReference type="AlphaFoldDB" id="A0A974PME5"/>
<evidence type="ECO:0000313" key="3">
    <source>
        <dbReference type="EMBL" id="QRG05866.1"/>
    </source>
</evidence>
<name>A0A974PME5_9HYPH</name>
<dbReference type="EMBL" id="CP063362">
    <property type="protein sequence ID" value="QRG05866.1"/>
    <property type="molecule type" value="Genomic_DNA"/>
</dbReference>
<dbReference type="InterPro" id="IPR005064">
    <property type="entry name" value="BUG"/>
</dbReference>
<evidence type="ECO:0000313" key="4">
    <source>
        <dbReference type="Proteomes" id="UP000596427"/>
    </source>
</evidence>
<sequence>MKRVLCFGLAMLASALAGAAPASAQSYPAREVRIVVPYPPGGGADYLARAIGDALAKRIGQPVIVDNRGGGNTLIGTEHVVRSPADGYTLLLGSSALAISPSIYRKMPYDALKDLAPIGRIGAVPLLLVANPASGIGSMNDLIAKAQAQPGKVSFASYGSGSAAHLAAELFQFETKVKLLHVPYKGSAPALTDLLAGRVDVMFSTIGPAQPHVEAGALRALGVTSSQPVETLPGVPPIAQAGVPGYEAAGWNALLAPAGTPKAIVERINRELLAILAEPEIREGLVKRGYIVEGSSPAELSALIASDTAKWKKVVQESGAKLD</sequence>
<feature type="chain" id="PRO_5037400095" evidence="2">
    <location>
        <begin position="20"/>
        <end position="323"/>
    </location>
</feature>
<dbReference type="Proteomes" id="UP000596427">
    <property type="component" value="Chromosome"/>
</dbReference>
<gene>
    <name evidence="3" type="ORF">EZH22_22990</name>
</gene>
<dbReference type="PANTHER" id="PTHR42928">
    <property type="entry name" value="TRICARBOXYLATE-BINDING PROTEIN"/>
    <property type="match status" value="1"/>
</dbReference>
<dbReference type="InterPro" id="IPR042100">
    <property type="entry name" value="Bug_dom1"/>
</dbReference>
<dbReference type="Gene3D" id="3.40.190.150">
    <property type="entry name" value="Bordetella uptake gene, domain 1"/>
    <property type="match status" value="1"/>
</dbReference>
<accession>A0A974PME5</accession>
<dbReference type="CDD" id="cd13578">
    <property type="entry name" value="PBP2_Bug27"/>
    <property type="match status" value="1"/>
</dbReference>
<keyword evidence="4" id="KW-1185">Reference proteome</keyword>
<dbReference type="Pfam" id="PF03401">
    <property type="entry name" value="TctC"/>
    <property type="match status" value="1"/>
</dbReference>
<dbReference type="KEGG" id="xdi:EZH22_22990"/>
<dbReference type="PANTHER" id="PTHR42928:SF5">
    <property type="entry name" value="BLR1237 PROTEIN"/>
    <property type="match status" value="1"/>
</dbReference>
<protein>
    <submittedName>
        <fullName evidence="3">Tripartite tricarboxylate transporter substrate binding protein</fullName>
    </submittedName>
</protein>
<dbReference type="PIRSF" id="PIRSF017082">
    <property type="entry name" value="YflP"/>
    <property type="match status" value="1"/>
</dbReference>
<proteinExistence type="inferred from homology"/>
<dbReference type="RefSeq" id="WP_203192740.1">
    <property type="nucleotide sequence ID" value="NZ_CP063362.1"/>
</dbReference>
<dbReference type="Gene3D" id="3.40.190.10">
    <property type="entry name" value="Periplasmic binding protein-like II"/>
    <property type="match status" value="1"/>
</dbReference>
<keyword evidence="2" id="KW-0732">Signal</keyword>
<dbReference type="SUPFAM" id="SSF53850">
    <property type="entry name" value="Periplasmic binding protein-like II"/>
    <property type="match status" value="1"/>
</dbReference>
<feature type="signal peptide" evidence="2">
    <location>
        <begin position="1"/>
        <end position="19"/>
    </location>
</feature>
<evidence type="ECO:0000256" key="1">
    <source>
        <dbReference type="ARBA" id="ARBA00006987"/>
    </source>
</evidence>
<comment type="similarity">
    <text evidence="1">Belongs to the UPF0065 (bug) family.</text>
</comment>
<reference evidence="3 4" key="1">
    <citation type="submission" date="2020-10" db="EMBL/GenBank/DDBJ databases">
        <title>Degradation of 1,4-Dioxane by Xanthobacter sp. YN2, via a Novel Group-2 Soluble Di-Iron Monooxygenase.</title>
        <authorList>
            <person name="Ma F."/>
            <person name="Wang Y."/>
            <person name="Yang J."/>
            <person name="Guo H."/>
            <person name="Su D."/>
            <person name="Yu L."/>
        </authorList>
    </citation>
    <scope>NUCLEOTIDE SEQUENCE [LARGE SCALE GENOMIC DNA]</scope>
    <source>
        <strain evidence="3 4">YN2</strain>
    </source>
</reference>